<gene>
    <name evidence="1" type="ordered locus">BATR1942_16720</name>
</gene>
<evidence type="ECO:0000313" key="1">
    <source>
        <dbReference type="EMBL" id="ADP34263.1"/>
    </source>
</evidence>
<protein>
    <submittedName>
        <fullName evidence="1">Uncharacterized protein</fullName>
    </submittedName>
</protein>
<keyword evidence="2" id="KW-1185">Reference proteome</keyword>
<accession>A0ABN3ZH96</accession>
<dbReference type="Proteomes" id="UP000006867">
    <property type="component" value="Chromosome"/>
</dbReference>
<evidence type="ECO:0000313" key="2">
    <source>
        <dbReference type="Proteomes" id="UP000006867"/>
    </source>
</evidence>
<proteinExistence type="predicted"/>
<sequence length="48" mass="5619">MYQTIKVADWVIEADVEETRKQYEKDIKDMGECGNCLNFYAAVNELPF</sequence>
<dbReference type="EMBL" id="CP002207">
    <property type="protein sequence ID" value="ADP34263.1"/>
    <property type="molecule type" value="Genomic_DNA"/>
</dbReference>
<reference evidence="1 2" key="1">
    <citation type="journal article" date="2011" name="Front. Microbiol.">
        <title>Genomic signatures of strain selection and enhancement in Bacillus atrophaeus var. globigii, a historical biowarfare simulant.</title>
        <authorList>
            <person name="Gibbons H.S."/>
            <person name="Broomall S.M."/>
            <person name="McNew L.A."/>
            <person name="Daligault H."/>
            <person name="Chapman C."/>
            <person name="Bruce D."/>
            <person name="Karavis M."/>
            <person name="Krepps M."/>
            <person name="McGregor P.A."/>
            <person name="Hong C."/>
            <person name="Park K.H."/>
            <person name="Akmal A."/>
            <person name="Feldman A."/>
            <person name="Lin J.S."/>
            <person name="Chang W.E."/>
            <person name="Higgs B.W."/>
            <person name="Demirev P."/>
            <person name="Lindquist J."/>
            <person name="Liem A."/>
            <person name="Fochler E."/>
            <person name="Read T.D."/>
            <person name="Tapia R."/>
            <person name="Johnson S."/>
            <person name="Bishop-Lilly K.A."/>
            <person name="Detter C."/>
            <person name="Han C."/>
            <person name="Sozhamannan S."/>
            <person name="Rosenzweig C.N."/>
            <person name="Skowronski E.W."/>
        </authorList>
    </citation>
    <scope>NUCLEOTIDE SEQUENCE [LARGE SCALE GENOMIC DNA]</scope>
    <source>
        <strain evidence="1 2">1942</strain>
    </source>
</reference>
<organism evidence="1 2">
    <name type="scientific">Bacillus atrophaeus (strain 1942)</name>
    <dbReference type="NCBI Taxonomy" id="720555"/>
    <lineage>
        <taxon>Bacteria</taxon>
        <taxon>Bacillati</taxon>
        <taxon>Bacillota</taxon>
        <taxon>Bacilli</taxon>
        <taxon>Bacillales</taxon>
        <taxon>Bacillaceae</taxon>
        <taxon>Bacillus</taxon>
    </lineage>
</organism>
<name>A0ABN3ZH96_BACA1</name>
<dbReference type="RefSeq" id="WP_003326484.1">
    <property type="nucleotide sequence ID" value="NC_014639.1"/>
</dbReference>